<evidence type="ECO:0000313" key="3">
    <source>
        <dbReference type="Proteomes" id="UP001381693"/>
    </source>
</evidence>
<organism evidence="2 3">
    <name type="scientific">Halocaridina rubra</name>
    <name type="common">Hawaiian red shrimp</name>
    <dbReference type="NCBI Taxonomy" id="373956"/>
    <lineage>
        <taxon>Eukaryota</taxon>
        <taxon>Metazoa</taxon>
        <taxon>Ecdysozoa</taxon>
        <taxon>Arthropoda</taxon>
        <taxon>Crustacea</taxon>
        <taxon>Multicrustacea</taxon>
        <taxon>Malacostraca</taxon>
        <taxon>Eumalacostraca</taxon>
        <taxon>Eucarida</taxon>
        <taxon>Decapoda</taxon>
        <taxon>Pleocyemata</taxon>
        <taxon>Caridea</taxon>
        <taxon>Atyoidea</taxon>
        <taxon>Atyidae</taxon>
        <taxon>Halocaridina</taxon>
    </lineage>
</organism>
<feature type="compositionally biased region" description="Polar residues" evidence="1">
    <location>
        <begin position="28"/>
        <end position="37"/>
    </location>
</feature>
<keyword evidence="3" id="KW-1185">Reference proteome</keyword>
<dbReference type="AlphaFoldDB" id="A0AAN8WYC9"/>
<name>A0AAN8WYC9_HALRR</name>
<feature type="region of interest" description="Disordered" evidence="1">
    <location>
        <begin position="1"/>
        <end position="43"/>
    </location>
</feature>
<protein>
    <submittedName>
        <fullName evidence="2">Uncharacterized protein</fullName>
    </submittedName>
</protein>
<comment type="caution">
    <text evidence="2">The sequence shown here is derived from an EMBL/GenBank/DDBJ whole genome shotgun (WGS) entry which is preliminary data.</text>
</comment>
<feature type="region of interest" description="Disordered" evidence="1">
    <location>
        <begin position="214"/>
        <end position="233"/>
    </location>
</feature>
<reference evidence="2 3" key="1">
    <citation type="submission" date="2023-11" db="EMBL/GenBank/DDBJ databases">
        <title>Halocaridina rubra genome assembly.</title>
        <authorList>
            <person name="Smith C."/>
        </authorList>
    </citation>
    <scope>NUCLEOTIDE SEQUENCE [LARGE SCALE GENOMIC DNA]</scope>
    <source>
        <strain evidence="2">EP-1</strain>
        <tissue evidence="2">Whole</tissue>
    </source>
</reference>
<sequence>MKWRERISILSRKRKTTRNASGEESRLETPSASSSGYNDDRDSVKNTLSQIRPVIGPDHKSYYILLRGNEDSFTCIQPAKEVVTSLDEIFRNVANTVKDCKSHGMGLPPYLQTTQVSEGRSQKNASRKTLGGDLKVNGVSKSVRSETRFGNGMKLDSVFDIKPEEKFLGTENVVENVVLNRTIQTVNSNHNEVRRTSTLVYPLVQNRLDSSTVASGTEKTRLGKKHGHHKKTVDRGIPQEPVVSLPSTYSSAQSHNNFTNFEEEPELQKIKEPELQKNISLNNGTNECNETQTSDGGGLLGKEKPITEVRLLAKDGCVLTEEAILTQVKALVESETIVVGENSHVVASRESAQEVILRILPKEMDLVQVIEDTQTVKDDVVNIENSYMPYTSEECKEEDTTMTLTSPILPFFDPDVLVNSNGKCDVENKVEYLLTSVPSTPSEIFEDCGMVKESNLVKDIQPEDVDSGYSMIEPSLGGNDSLEIEKFLTGHPLLDQNEEIVIFQRADGALVNQDGTPISTNLQYLITSSQLDDQTAFPDSMANNIFLTTGP</sequence>
<dbReference type="EMBL" id="JAXCGZ010013240">
    <property type="protein sequence ID" value="KAK7073202.1"/>
    <property type="molecule type" value="Genomic_DNA"/>
</dbReference>
<feature type="compositionally biased region" description="Basic residues" evidence="1">
    <location>
        <begin position="222"/>
        <end position="232"/>
    </location>
</feature>
<proteinExistence type="predicted"/>
<evidence type="ECO:0000256" key="1">
    <source>
        <dbReference type="SAM" id="MobiDB-lite"/>
    </source>
</evidence>
<evidence type="ECO:0000313" key="2">
    <source>
        <dbReference type="EMBL" id="KAK7073202.1"/>
    </source>
</evidence>
<accession>A0AAN8WYC9</accession>
<feature type="region of interest" description="Disordered" evidence="1">
    <location>
        <begin position="280"/>
        <end position="301"/>
    </location>
</feature>
<dbReference type="Proteomes" id="UP001381693">
    <property type="component" value="Unassembled WGS sequence"/>
</dbReference>
<gene>
    <name evidence="2" type="ORF">SK128_003504</name>
</gene>
<feature type="compositionally biased region" description="Polar residues" evidence="1">
    <location>
        <begin position="280"/>
        <end position="294"/>
    </location>
</feature>